<evidence type="ECO:0000256" key="7">
    <source>
        <dbReference type="PIRSR" id="PIRSR606689-2"/>
    </source>
</evidence>
<dbReference type="SUPFAM" id="SSF54928">
    <property type="entry name" value="RNA-binding domain, RBD"/>
    <property type="match status" value="2"/>
</dbReference>
<feature type="binding site" evidence="7">
    <location>
        <position position="98"/>
    </location>
    <ligand>
        <name>Mg(2+)</name>
        <dbReference type="ChEBI" id="CHEBI:18420"/>
    </ligand>
</feature>
<keyword evidence="7" id="KW-0460">Magnesium</keyword>
<keyword evidence="4 6" id="KW-0342">GTP-binding</keyword>
<dbReference type="GO" id="GO:0003924">
    <property type="term" value="F:GTPase activity"/>
    <property type="evidence" value="ECO:0007669"/>
    <property type="project" value="InterPro"/>
</dbReference>
<sequence>MGSWLGLLPVTRMHSVANIAREPFAGVCTAPFFLPSRSLVTPTPERSADRAMGLLTIIRKARLKERQVRVLMLGLDNAGKTTICKALLGEDVDQVSPTLGFNIRTIVYNGYTLNIWDIGGQTSLRPYWRNYFEQTDAVVWVVDSSDRARMVDCKRELHGLLQEERLMGASLLVFANKQDIRGAMSSEEIEQALDLPALSSSHRWSIQPCSARFVHQTTDNSSSSPSTRPPADAAAPDTPARAQPLLSVSHQSADPRILAGLDWVTHEVGSRVYYGTQNQLNLPADIRPAEADMLRSALNIVRTSVPTRLAQPPLVVARSFTRSSVAAPPPSTPQLVASVQLRTALYAHGLHSSARLLQDEPEPSTIFVGQLSWNVDNEWLESEFEQYGEIKSARVVTERDSGRSRGFGYVEFASPEMAKKALEMAGKEVDGRYINVDLAAPRGTNSNSSSPRAERAPREFSRQVSGPPTETLFVANLPFSATEEDVSTAFEEFGTVVSVRLPVDGRSGLPKGFGYVEFESTEQSKAAIDAAGPAEGTEPIEMDGRALRLDYSQPRPERTERSSFGGGGGRFAGGGRGGGRGGYGGGRDAGRGRFDRGGGDRGERSFDRGGDRGGRSFDRGGYGGRRDDYNDRSGGGGGRDYQRRDRY</sequence>
<dbReference type="Gene3D" id="3.30.70.330">
    <property type="match status" value="2"/>
</dbReference>
<dbReference type="EMBL" id="PUHQ01000030">
    <property type="protein sequence ID" value="KAG0661995.1"/>
    <property type="molecule type" value="Genomic_DNA"/>
</dbReference>
<dbReference type="SUPFAM" id="SSF52540">
    <property type="entry name" value="P-loop containing nucleoside triphosphate hydrolases"/>
    <property type="match status" value="1"/>
</dbReference>
<dbReference type="PRINTS" id="PR00328">
    <property type="entry name" value="SAR1GTPBP"/>
</dbReference>
<feature type="domain" description="RRM" evidence="10">
    <location>
        <begin position="470"/>
        <end position="554"/>
    </location>
</feature>
<evidence type="ECO:0000256" key="3">
    <source>
        <dbReference type="ARBA" id="ARBA00022741"/>
    </source>
</evidence>
<feature type="binding site" evidence="6">
    <location>
        <begin position="176"/>
        <end position="179"/>
    </location>
    <ligand>
        <name>GTP</name>
        <dbReference type="ChEBI" id="CHEBI:37565"/>
    </ligand>
</feature>
<dbReference type="CDD" id="cd04154">
    <property type="entry name" value="Arl2"/>
    <property type="match status" value="1"/>
</dbReference>
<protein>
    <recommendedName>
        <fullName evidence="10">RRM domain-containing protein</fullName>
    </recommendedName>
</protein>
<dbReference type="InterPro" id="IPR006689">
    <property type="entry name" value="Small_GTPase_ARF/SAR"/>
</dbReference>
<dbReference type="InterPro" id="IPR000504">
    <property type="entry name" value="RRM_dom"/>
</dbReference>
<dbReference type="SMART" id="SM00178">
    <property type="entry name" value="SAR"/>
    <property type="match status" value="1"/>
</dbReference>
<dbReference type="SMART" id="SM00177">
    <property type="entry name" value="ARF"/>
    <property type="match status" value="1"/>
</dbReference>
<keyword evidence="2" id="KW-0519">Myristate</keyword>
<organism evidence="11 12">
    <name type="scientific">Rhodotorula mucilaginosa</name>
    <name type="common">Yeast</name>
    <name type="synonym">Rhodotorula rubra</name>
    <dbReference type="NCBI Taxonomy" id="5537"/>
    <lineage>
        <taxon>Eukaryota</taxon>
        <taxon>Fungi</taxon>
        <taxon>Dikarya</taxon>
        <taxon>Basidiomycota</taxon>
        <taxon>Pucciniomycotina</taxon>
        <taxon>Microbotryomycetes</taxon>
        <taxon>Sporidiobolales</taxon>
        <taxon>Sporidiobolaceae</taxon>
        <taxon>Rhodotorula</taxon>
    </lineage>
</organism>
<dbReference type="InterPro" id="IPR045873">
    <property type="entry name" value="Arl2"/>
</dbReference>
<evidence type="ECO:0000256" key="2">
    <source>
        <dbReference type="ARBA" id="ARBA00022707"/>
    </source>
</evidence>
<comment type="caution">
    <text evidence="11">The sequence shown here is derived from an EMBL/GenBank/DDBJ whole genome shotgun (WGS) entry which is preliminary data.</text>
</comment>
<keyword evidence="8" id="KW-0694">RNA-binding</keyword>
<dbReference type="PROSITE" id="PS51417">
    <property type="entry name" value="ARF"/>
    <property type="match status" value="1"/>
</dbReference>
<dbReference type="PANTHER" id="PTHR45697">
    <property type="entry name" value="ADP-RIBOSYLATION FACTOR-LIKE PROTEIN 2-RELATED"/>
    <property type="match status" value="1"/>
</dbReference>
<feature type="region of interest" description="Disordered" evidence="9">
    <location>
        <begin position="440"/>
        <end position="466"/>
    </location>
</feature>
<dbReference type="Proteomes" id="UP000777482">
    <property type="component" value="Unassembled WGS sequence"/>
</dbReference>
<dbReference type="Pfam" id="PF00025">
    <property type="entry name" value="Arf"/>
    <property type="match status" value="1"/>
</dbReference>
<dbReference type="InterPro" id="IPR044612">
    <property type="entry name" value="ARL2/3"/>
</dbReference>
<evidence type="ECO:0000256" key="9">
    <source>
        <dbReference type="SAM" id="MobiDB-lite"/>
    </source>
</evidence>
<feature type="compositionally biased region" description="Gly residues" evidence="9">
    <location>
        <begin position="564"/>
        <end position="587"/>
    </location>
</feature>
<feature type="compositionally biased region" description="Low complexity" evidence="9">
    <location>
        <begin position="221"/>
        <end position="239"/>
    </location>
</feature>
<evidence type="ECO:0000313" key="11">
    <source>
        <dbReference type="EMBL" id="KAG0661995.1"/>
    </source>
</evidence>
<evidence type="ECO:0000256" key="6">
    <source>
        <dbReference type="PIRSR" id="PIRSR606689-1"/>
    </source>
</evidence>
<evidence type="ECO:0000256" key="4">
    <source>
        <dbReference type="ARBA" id="ARBA00023134"/>
    </source>
</evidence>
<keyword evidence="5" id="KW-0449">Lipoprotein</keyword>
<evidence type="ECO:0000256" key="8">
    <source>
        <dbReference type="PROSITE-ProRule" id="PRU00176"/>
    </source>
</evidence>
<gene>
    <name evidence="11" type="ORF">C6P46_003700</name>
</gene>
<feature type="region of interest" description="Disordered" evidence="9">
    <location>
        <begin position="550"/>
        <end position="647"/>
    </location>
</feature>
<dbReference type="InterPro" id="IPR035979">
    <property type="entry name" value="RBD_domain_sf"/>
</dbReference>
<evidence type="ECO:0000256" key="1">
    <source>
        <dbReference type="ARBA" id="ARBA00010290"/>
    </source>
</evidence>
<dbReference type="SMART" id="SM00360">
    <property type="entry name" value="RRM"/>
    <property type="match status" value="2"/>
</dbReference>
<dbReference type="OrthoDB" id="2011769at2759"/>
<dbReference type="GO" id="GO:0046872">
    <property type="term" value="F:metal ion binding"/>
    <property type="evidence" value="ECO:0007669"/>
    <property type="project" value="UniProtKB-KW"/>
</dbReference>
<dbReference type="GO" id="GO:0030010">
    <property type="term" value="P:establishment of cell polarity"/>
    <property type="evidence" value="ECO:0007669"/>
    <property type="project" value="UniProtKB-ARBA"/>
</dbReference>
<name>A0A9P7B691_RHOMI</name>
<evidence type="ECO:0000313" key="12">
    <source>
        <dbReference type="Proteomes" id="UP000777482"/>
    </source>
</evidence>
<feature type="binding site" evidence="6">
    <location>
        <position position="120"/>
    </location>
    <ligand>
        <name>GTP</name>
        <dbReference type="ChEBI" id="CHEBI:37565"/>
    </ligand>
</feature>
<evidence type="ECO:0000259" key="10">
    <source>
        <dbReference type="PROSITE" id="PS50102"/>
    </source>
</evidence>
<dbReference type="AlphaFoldDB" id="A0A9P7B691"/>
<reference evidence="11 12" key="1">
    <citation type="submission" date="2020-11" db="EMBL/GenBank/DDBJ databases">
        <title>Kefir isolates.</title>
        <authorList>
            <person name="Marcisauskas S."/>
            <person name="Kim Y."/>
            <person name="Blasche S."/>
        </authorList>
    </citation>
    <scope>NUCLEOTIDE SEQUENCE [LARGE SCALE GENOMIC DNA]</scope>
    <source>
        <strain evidence="11 12">KR</strain>
    </source>
</reference>
<dbReference type="InterPro" id="IPR012677">
    <property type="entry name" value="Nucleotide-bd_a/b_plait_sf"/>
</dbReference>
<dbReference type="NCBIfam" id="TIGR00231">
    <property type="entry name" value="small_GTP"/>
    <property type="match status" value="1"/>
</dbReference>
<evidence type="ECO:0000256" key="5">
    <source>
        <dbReference type="ARBA" id="ARBA00023288"/>
    </source>
</evidence>
<keyword evidence="3 6" id="KW-0547">Nucleotide-binding</keyword>
<dbReference type="InterPro" id="IPR005225">
    <property type="entry name" value="Small_GTP-bd"/>
</dbReference>
<comment type="similarity">
    <text evidence="1">Belongs to the small GTPase superfamily. Arf family.</text>
</comment>
<dbReference type="GO" id="GO:0005525">
    <property type="term" value="F:GTP binding"/>
    <property type="evidence" value="ECO:0007669"/>
    <property type="project" value="UniProtKB-KW"/>
</dbReference>
<feature type="compositionally biased region" description="Basic and acidic residues" evidence="9">
    <location>
        <begin position="452"/>
        <end position="461"/>
    </location>
</feature>
<accession>A0A9P7B691</accession>
<dbReference type="Gene3D" id="3.40.50.300">
    <property type="entry name" value="P-loop containing nucleotide triphosphate hydrolases"/>
    <property type="match status" value="1"/>
</dbReference>
<feature type="binding site" evidence="6">
    <location>
        <begin position="74"/>
        <end position="81"/>
    </location>
    <ligand>
        <name>GTP</name>
        <dbReference type="ChEBI" id="CHEBI:37565"/>
    </ligand>
</feature>
<dbReference type="InterPro" id="IPR027417">
    <property type="entry name" value="P-loop_NTPase"/>
</dbReference>
<dbReference type="Pfam" id="PF00076">
    <property type="entry name" value="RRM_1"/>
    <property type="match status" value="2"/>
</dbReference>
<feature type="region of interest" description="Disordered" evidence="9">
    <location>
        <begin position="215"/>
        <end position="239"/>
    </location>
</feature>
<keyword evidence="12" id="KW-1185">Reference proteome</keyword>
<keyword evidence="7" id="KW-0479">Metal-binding</keyword>
<feature type="domain" description="RRM" evidence="10">
    <location>
        <begin position="364"/>
        <end position="441"/>
    </location>
</feature>
<dbReference type="FunFam" id="3.40.50.300:FF:000412">
    <property type="entry name" value="ADP-ribosylation factor 1"/>
    <property type="match status" value="1"/>
</dbReference>
<dbReference type="PROSITE" id="PS50102">
    <property type="entry name" value="RRM"/>
    <property type="match status" value="2"/>
</dbReference>
<proteinExistence type="inferred from homology"/>
<feature type="binding site" evidence="7">
    <location>
        <position position="81"/>
    </location>
    <ligand>
        <name>Mg(2+)</name>
        <dbReference type="ChEBI" id="CHEBI:18420"/>
    </ligand>
</feature>
<feature type="compositionally biased region" description="Basic and acidic residues" evidence="9">
    <location>
        <begin position="588"/>
        <end position="631"/>
    </location>
</feature>
<dbReference type="GO" id="GO:0003723">
    <property type="term" value="F:RNA binding"/>
    <property type="evidence" value="ECO:0007669"/>
    <property type="project" value="UniProtKB-UniRule"/>
</dbReference>